<organism evidence="3 4">
    <name type="scientific">Scopulibacillus darangshiensis</name>
    <dbReference type="NCBI Taxonomy" id="442528"/>
    <lineage>
        <taxon>Bacteria</taxon>
        <taxon>Bacillati</taxon>
        <taxon>Bacillota</taxon>
        <taxon>Bacilli</taxon>
        <taxon>Bacillales</taxon>
        <taxon>Sporolactobacillaceae</taxon>
        <taxon>Scopulibacillus</taxon>
    </lineage>
</organism>
<gene>
    <name evidence="3" type="ORF">EV207_101159</name>
</gene>
<sequence length="420" mass="46886">MENYLPFRLNIQYFASQDPVERELRQSLSAKIEEAKKLTGEGKMEEARATRDKAKELREKLDAHIELRSMEEGLKNEPEQRQQVPMINTGKGEDEEKRTIEEKQAEYRSAFLTSLRGKRLSSEQHSLLESDEFRAMSGANDADGGLIIPQDITTKINEFKREVDSLENYVRVEPVSTRSGSRVLEKLATMTPFANVAELATIAEINGPKFQNMTYAIKDYAGILPVSNTLLSDTDQNLTNYIARWIAKKSIVTRNSLILAKLDGLTKKTFDGLDAVKQSLNLDIDPMIAQGAAIITNQSGFNFLDEQKDGQGRYLMQPDPTSLTRKLLFGKPVVVLSNTYFANGNSDITGDSVAEDWAPIIVGDLKEAVVMFDRQQYSILSTNIGAGAFETNQTKIRAIEREDVKGWDTAAAIYGQIALA</sequence>
<dbReference type="RefSeq" id="WP_243646900.1">
    <property type="nucleotide sequence ID" value="NZ_SLXK01000001.1"/>
</dbReference>
<dbReference type="Gene3D" id="3.30.2400.10">
    <property type="entry name" value="Major capsid protein gp5"/>
    <property type="match status" value="1"/>
</dbReference>
<proteinExistence type="predicted"/>
<evidence type="ECO:0000313" key="3">
    <source>
        <dbReference type="EMBL" id="TCP32181.1"/>
    </source>
</evidence>
<evidence type="ECO:0000256" key="1">
    <source>
        <dbReference type="ARBA" id="ARBA00004328"/>
    </source>
</evidence>
<name>A0A4R2PDK3_9BACL</name>
<dbReference type="Pfam" id="PF05065">
    <property type="entry name" value="Phage_capsid"/>
    <property type="match status" value="1"/>
</dbReference>
<evidence type="ECO:0000313" key="4">
    <source>
        <dbReference type="Proteomes" id="UP000295416"/>
    </source>
</evidence>
<comment type="caution">
    <text evidence="3">The sequence shown here is derived from an EMBL/GenBank/DDBJ whole genome shotgun (WGS) entry which is preliminary data.</text>
</comment>
<dbReference type="EMBL" id="SLXK01000001">
    <property type="protein sequence ID" value="TCP32181.1"/>
    <property type="molecule type" value="Genomic_DNA"/>
</dbReference>
<keyword evidence="4" id="KW-1185">Reference proteome</keyword>
<feature type="domain" description="Phage capsid-like C-terminal" evidence="2">
    <location>
        <begin position="144"/>
        <end position="416"/>
    </location>
</feature>
<dbReference type="InterPro" id="IPR024455">
    <property type="entry name" value="Phage_capsid"/>
</dbReference>
<reference evidence="3 4" key="1">
    <citation type="submission" date="2019-03" db="EMBL/GenBank/DDBJ databases">
        <title>Genomic Encyclopedia of Type Strains, Phase IV (KMG-IV): sequencing the most valuable type-strain genomes for metagenomic binning, comparative biology and taxonomic classification.</title>
        <authorList>
            <person name="Goeker M."/>
        </authorList>
    </citation>
    <scope>NUCLEOTIDE SEQUENCE [LARGE SCALE GENOMIC DNA]</scope>
    <source>
        <strain evidence="3 4">DSM 19377</strain>
    </source>
</reference>
<evidence type="ECO:0000259" key="2">
    <source>
        <dbReference type="Pfam" id="PF05065"/>
    </source>
</evidence>
<dbReference type="NCBIfam" id="TIGR01554">
    <property type="entry name" value="major_cap_HK97"/>
    <property type="match status" value="1"/>
</dbReference>
<dbReference type="InterPro" id="IPR054612">
    <property type="entry name" value="Phage_capsid-like_C"/>
</dbReference>
<accession>A0A4R2PDK3</accession>
<dbReference type="SUPFAM" id="SSF56563">
    <property type="entry name" value="Major capsid protein gp5"/>
    <property type="match status" value="1"/>
</dbReference>
<dbReference type="Gene3D" id="3.30.2320.10">
    <property type="entry name" value="hypothetical protein PF0899 domain"/>
    <property type="match status" value="1"/>
</dbReference>
<protein>
    <submittedName>
        <fullName evidence="3">HK97 family phage major capsid protein</fullName>
    </submittedName>
</protein>
<dbReference type="AlphaFoldDB" id="A0A4R2PDK3"/>
<comment type="subcellular location">
    <subcellularLocation>
        <location evidence="1">Virion</location>
    </subcellularLocation>
</comment>
<dbReference type="Proteomes" id="UP000295416">
    <property type="component" value="Unassembled WGS sequence"/>
</dbReference>